<dbReference type="PANTHER" id="PTHR43229:SF2">
    <property type="entry name" value="NODULATION PROTEIN J"/>
    <property type="match status" value="1"/>
</dbReference>
<feature type="transmembrane region" description="Helical" evidence="6">
    <location>
        <begin position="140"/>
        <end position="167"/>
    </location>
</feature>
<name>A0A1V4A123_9ACTN</name>
<keyword evidence="2 6" id="KW-0812">Transmembrane</keyword>
<feature type="transmembrane region" description="Helical" evidence="6">
    <location>
        <begin position="105"/>
        <end position="134"/>
    </location>
</feature>
<dbReference type="GO" id="GO:0140359">
    <property type="term" value="F:ABC-type transporter activity"/>
    <property type="evidence" value="ECO:0007669"/>
    <property type="project" value="InterPro"/>
</dbReference>
<keyword evidence="6" id="KW-1003">Cell membrane</keyword>
<feature type="transmembrane region" description="Helical" evidence="6">
    <location>
        <begin position="22"/>
        <end position="43"/>
    </location>
</feature>
<dbReference type="Pfam" id="PF01061">
    <property type="entry name" value="ABC2_membrane"/>
    <property type="match status" value="1"/>
</dbReference>
<comment type="subcellular location">
    <subcellularLocation>
        <location evidence="6">Cell membrane</location>
        <topology evidence="6">Multi-pass membrane protein</topology>
    </subcellularLocation>
    <subcellularLocation>
        <location evidence="1">Membrane</location>
        <topology evidence="1">Multi-pass membrane protein</topology>
    </subcellularLocation>
</comment>
<evidence type="ECO:0000259" key="7">
    <source>
        <dbReference type="PROSITE" id="PS51012"/>
    </source>
</evidence>
<feature type="transmembrane region" description="Helical" evidence="6">
    <location>
        <begin position="63"/>
        <end position="84"/>
    </location>
</feature>
<dbReference type="InterPro" id="IPR000412">
    <property type="entry name" value="ABC_2_transport"/>
</dbReference>
<evidence type="ECO:0000256" key="1">
    <source>
        <dbReference type="ARBA" id="ARBA00004141"/>
    </source>
</evidence>
<dbReference type="GO" id="GO:0046677">
    <property type="term" value="P:response to antibiotic"/>
    <property type="evidence" value="ECO:0007669"/>
    <property type="project" value="UniProtKB-KW"/>
</dbReference>
<comment type="caution">
    <text evidence="8">The sequence shown here is derived from an EMBL/GenBank/DDBJ whole genome shotgun (WGS) entry which is preliminary data.</text>
</comment>
<dbReference type="PIRSF" id="PIRSF006648">
    <property type="entry name" value="DrrB"/>
    <property type="match status" value="1"/>
</dbReference>
<dbReference type="Proteomes" id="UP000190539">
    <property type="component" value="Unassembled WGS sequence"/>
</dbReference>
<gene>
    <name evidence="8" type="ORF">B1H18_28865</name>
</gene>
<dbReference type="EMBL" id="MVFC01000035">
    <property type="protein sequence ID" value="OON72760.1"/>
    <property type="molecule type" value="Genomic_DNA"/>
</dbReference>
<keyword evidence="5" id="KW-0046">Antibiotic resistance</keyword>
<sequence length="260" mass="27876">MSSLTYVVPDAWTMLRRNLKHLLRYPIMMIVYIGQPIFVLLMFVGVYGNALGASAPGASYIEFAAPGVILITVNFGCTTTAFNVSTDMTSGIVSRFRTMSISRAAILGGHVLESLIRTMVSVLVVVVVCLLLGYRSDGGILGWVGALALAALLSFAVTWLVVALTLSARTLQQATSNTLIFQFLPFFSSAFVPTDTMPAVVSWIARYQPLTPIISTMRDLLAGTSVGSNGLAALAWCVGIGVVGFFWSIRLFGRDAVPAH</sequence>
<protein>
    <recommendedName>
        <fullName evidence="6">Transport permease protein</fullName>
    </recommendedName>
</protein>
<feature type="domain" description="ABC transmembrane type-2" evidence="7">
    <location>
        <begin position="27"/>
        <end position="255"/>
    </location>
</feature>
<proteinExistence type="inferred from homology"/>
<dbReference type="GO" id="GO:0043190">
    <property type="term" value="C:ATP-binding cassette (ABC) transporter complex"/>
    <property type="evidence" value="ECO:0007669"/>
    <property type="project" value="InterPro"/>
</dbReference>
<feature type="transmembrane region" description="Helical" evidence="6">
    <location>
        <begin position="179"/>
        <end position="205"/>
    </location>
</feature>
<reference evidence="8 9" key="1">
    <citation type="submission" date="2017-02" db="EMBL/GenBank/DDBJ databases">
        <title>Draft Genome Sequence of Streptomyces tsukubaensis F601, a Producer of the immunosuppressant tacrolimus FK506.</title>
        <authorList>
            <person name="Zong G."/>
            <person name="Zhong C."/>
            <person name="Fu J."/>
            <person name="Qin R."/>
            <person name="Cao G."/>
        </authorList>
    </citation>
    <scope>NUCLEOTIDE SEQUENCE [LARGE SCALE GENOMIC DNA]</scope>
    <source>
        <strain evidence="8 9">F601</strain>
    </source>
</reference>
<dbReference type="RefSeq" id="WP_179120311.1">
    <property type="nucleotide sequence ID" value="NZ_CP045178.1"/>
</dbReference>
<organism evidence="8 9">
    <name type="scientific">Streptomyces tsukubensis</name>
    <dbReference type="NCBI Taxonomy" id="83656"/>
    <lineage>
        <taxon>Bacteria</taxon>
        <taxon>Bacillati</taxon>
        <taxon>Actinomycetota</taxon>
        <taxon>Actinomycetes</taxon>
        <taxon>Kitasatosporales</taxon>
        <taxon>Streptomycetaceae</taxon>
        <taxon>Streptomyces</taxon>
    </lineage>
</organism>
<dbReference type="InterPro" id="IPR051784">
    <property type="entry name" value="Nod_factor_ABC_transporter"/>
</dbReference>
<keyword evidence="4 6" id="KW-0472">Membrane</keyword>
<dbReference type="AlphaFoldDB" id="A0A1V4A123"/>
<evidence type="ECO:0000256" key="3">
    <source>
        <dbReference type="ARBA" id="ARBA00022989"/>
    </source>
</evidence>
<comment type="similarity">
    <text evidence="6">Belongs to the ABC-2 integral membrane protein family.</text>
</comment>
<evidence type="ECO:0000256" key="2">
    <source>
        <dbReference type="ARBA" id="ARBA00022692"/>
    </source>
</evidence>
<evidence type="ECO:0000256" key="4">
    <source>
        <dbReference type="ARBA" id="ARBA00023136"/>
    </source>
</evidence>
<keyword evidence="9" id="KW-1185">Reference proteome</keyword>
<evidence type="ECO:0000256" key="6">
    <source>
        <dbReference type="RuleBase" id="RU361157"/>
    </source>
</evidence>
<evidence type="ECO:0000313" key="8">
    <source>
        <dbReference type="EMBL" id="OON72760.1"/>
    </source>
</evidence>
<dbReference type="PANTHER" id="PTHR43229">
    <property type="entry name" value="NODULATION PROTEIN J"/>
    <property type="match status" value="1"/>
</dbReference>
<keyword evidence="6" id="KW-0813">Transport</keyword>
<keyword evidence="3 6" id="KW-1133">Transmembrane helix</keyword>
<accession>A0A1V4A123</accession>
<evidence type="ECO:0000313" key="9">
    <source>
        <dbReference type="Proteomes" id="UP000190539"/>
    </source>
</evidence>
<feature type="transmembrane region" description="Helical" evidence="6">
    <location>
        <begin position="225"/>
        <end position="247"/>
    </location>
</feature>
<dbReference type="PROSITE" id="PS51012">
    <property type="entry name" value="ABC_TM2"/>
    <property type="match status" value="1"/>
</dbReference>
<dbReference type="InterPro" id="IPR047817">
    <property type="entry name" value="ABC2_TM_bact-type"/>
</dbReference>
<evidence type="ECO:0000256" key="5">
    <source>
        <dbReference type="ARBA" id="ARBA00023251"/>
    </source>
</evidence>
<dbReference type="InterPro" id="IPR013525">
    <property type="entry name" value="ABC2_TM"/>
</dbReference>
<dbReference type="STRING" id="83656.B1H18_28865"/>